<reference evidence="2" key="1">
    <citation type="journal article" date="2019" name="bioRxiv">
        <title>The Genome of the Zebra Mussel, Dreissena polymorpha: A Resource for Invasive Species Research.</title>
        <authorList>
            <person name="McCartney M.A."/>
            <person name="Auch B."/>
            <person name="Kono T."/>
            <person name="Mallez S."/>
            <person name="Zhang Y."/>
            <person name="Obille A."/>
            <person name="Becker A."/>
            <person name="Abrahante J.E."/>
            <person name="Garbe J."/>
            <person name="Badalamenti J.P."/>
            <person name="Herman A."/>
            <person name="Mangelson H."/>
            <person name="Liachko I."/>
            <person name="Sullivan S."/>
            <person name="Sone E.D."/>
            <person name="Koren S."/>
            <person name="Silverstein K.A.T."/>
            <person name="Beckman K.B."/>
            <person name="Gohl D.M."/>
        </authorList>
    </citation>
    <scope>NUCLEOTIDE SEQUENCE</scope>
    <source>
        <strain evidence="2">Duluth1</strain>
        <tissue evidence="2">Whole animal</tissue>
    </source>
</reference>
<evidence type="ECO:0000256" key="1">
    <source>
        <dbReference type="SAM" id="MobiDB-lite"/>
    </source>
</evidence>
<dbReference type="AlphaFoldDB" id="A0A9D4DZH3"/>
<gene>
    <name evidence="2" type="ORF">DPMN_170555</name>
</gene>
<name>A0A9D4DZH3_DREPO</name>
<feature type="compositionally biased region" description="Polar residues" evidence="1">
    <location>
        <begin position="125"/>
        <end position="134"/>
    </location>
</feature>
<dbReference type="Proteomes" id="UP000828390">
    <property type="component" value="Unassembled WGS sequence"/>
</dbReference>
<evidence type="ECO:0000313" key="2">
    <source>
        <dbReference type="EMBL" id="KAH3769305.1"/>
    </source>
</evidence>
<protein>
    <submittedName>
        <fullName evidence="2">Uncharacterized protein</fullName>
    </submittedName>
</protein>
<feature type="region of interest" description="Disordered" evidence="1">
    <location>
        <begin position="96"/>
        <end position="134"/>
    </location>
</feature>
<proteinExistence type="predicted"/>
<sequence>MVDTQTSTVSSRICNTSRRYSFAGDPFIKIKEPPATCHTYGNVHFSELADLIAEILKDQHRPTGCRVTSYINTKIDSRFEIAGNLYLKKVIPQDKSITNKSHSGNGDPPTFADPGCPPSGKRSALIQTNPISDG</sequence>
<keyword evidence="3" id="KW-1185">Reference proteome</keyword>
<reference evidence="2" key="2">
    <citation type="submission" date="2020-11" db="EMBL/GenBank/DDBJ databases">
        <authorList>
            <person name="McCartney M.A."/>
            <person name="Auch B."/>
            <person name="Kono T."/>
            <person name="Mallez S."/>
            <person name="Becker A."/>
            <person name="Gohl D.M."/>
            <person name="Silverstein K.A.T."/>
            <person name="Koren S."/>
            <person name="Bechman K.B."/>
            <person name="Herman A."/>
            <person name="Abrahante J.E."/>
            <person name="Garbe J."/>
        </authorList>
    </citation>
    <scope>NUCLEOTIDE SEQUENCE</scope>
    <source>
        <strain evidence="2">Duluth1</strain>
        <tissue evidence="2">Whole animal</tissue>
    </source>
</reference>
<dbReference type="EMBL" id="JAIWYP010000009">
    <property type="protein sequence ID" value="KAH3769305.1"/>
    <property type="molecule type" value="Genomic_DNA"/>
</dbReference>
<accession>A0A9D4DZH3</accession>
<organism evidence="2 3">
    <name type="scientific">Dreissena polymorpha</name>
    <name type="common">Zebra mussel</name>
    <name type="synonym">Mytilus polymorpha</name>
    <dbReference type="NCBI Taxonomy" id="45954"/>
    <lineage>
        <taxon>Eukaryota</taxon>
        <taxon>Metazoa</taxon>
        <taxon>Spiralia</taxon>
        <taxon>Lophotrochozoa</taxon>
        <taxon>Mollusca</taxon>
        <taxon>Bivalvia</taxon>
        <taxon>Autobranchia</taxon>
        <taxon>Heteroconchia</taxon>
        <taxon>Euheterodonta</taxon>
        <taxon>Imparidentia</taxon>
        <taxon>Neoheterodontei</taxon>
        <taxon>Myida</taxon>
        <taxon>Dreissenoidea</taxon>
        <taxon>Dreissenidae</taxon>
        <taxon>Dreissena</taxon>
    </lineage>
</organism>
<comment type="caution">
    <text evidence="2">The sequence shown here is derived from an EMBL/GenBank/DDBJ whole genome shotgun (WGS) entry which is preliminary data.</text>
</comment>
<evidence type="ECO:0000313" key="3">
    <source>
        <dbReference type="Proteomes" id="UP000828390"/>
    </source>
</evidence>